<dbReference type="AlphaFoldDB" id="A0A934VWU0"/>
<evidence type="ECO:0000256" key="4">
    <source>
        <dbReference type="ARBA" id="ARBA00023186"/>
    </source>
</evidence>
<dbReference type="PANTHER" id="PTHR33692">
    <property type="entry name" value="RIBOSOME MATURATION FACTOR RIMM"/>
    <property type="match status" value="1"/>
</dbReference>
<feature type="region of interest" description="Disordered" evidence="6">
    <location>
        <begin position="177"/>
        <end position="221"/>
    </location>
</feature>
<keyword evidence="3 5" id="KW-0698">rRNA processing</keyword>
<comment type="function">
    <text evidence="5">An accessory protein needed during the final step in the assembly of 30S ribosomal subunit, possibly for assembly of the head region. Essential for efficient processing of 16S rRNA. May be needed both before and after RbfA during the maturation of 16S rRNA. It has affinity for free ribosomal 30S subunits but not for 70S ribosomes.</text>
</comment>
<feature type="compositionally biased region" description="Acidic residues" evidence="6">
    <location>
        <begin position="183"/>
        <end position="205"/>
    </location>
</feature>
<feature type="domain" description="RimM N-terminal" evidence="7">
    <location>
        <begin position="16"/>
        <end position="101"/>
    </location>
</feature>
<dbReference type="Pfam" id="PF24986">
    <property type="entry name" value="PRC_RimM"/>
    <property type="match status" value="1"/>
</dbReference>
<comment type="subunit">
    <text evidence="5">Binds ribosomal protein uS19.</text>
</comment>
<keyword evidence="2 5" id="KW-0690">Ribosome biogenesis</keyword>
<feature type="domain" description="Ribosome maturation factor RimM PRC barrel" evidence="8">
    <location>
        <begin position="115"/>
        <end position="180"/>
    </location>
</feature>
<comment type="subcellular location">
    <subcellularLocation>
        <location evidence="5">Cytoplasm</location>
    </subcellularLocation>
</comment>
<dbReference type="PANTHER" id="PTHR33692:SF1">
    <property type="entry name" value="RIBOSOME MATURATION FACTOR RIMM"/>
    <property type="match status" value="1"/>
</dbReference>
<evidence type="ECO:0000256" key="6">
    <source>
        <dbReference type="SAM" id="MobiDB-lite"/>
    </source>
</evidence>
<dbReference type="Gene3D" id="2.40.30.60">
    <property type="entry name" value="RimM"/>
    <property type="match status" value="1"/>
</dbReference>
<dbReference type="Pfam" id="PF01782">
    <property type="entry name" value="RimM"/>
    <property type="match status" value="1"/>
</dbReference>
<dbReference type="EMBL" id="JAEPES010000001">
    <property type="protein sequence ID" value="MBK4346172.1"/>
    <property type="molecule type" value="Genomic_DNA"/>
</dbReference>
<reference evidence="9" key="1">
    <citation type="submission" date="2021-01" db="EMBL/GenBank/DDBJ databases">
        <title>Lacisediminihabitans sp. nov. strain G11-30, isolated from Antarctic Soil.</title>
        <authorList>
            <person name="Li J."/>
        </authorList>
    </citation>
    <scope>NUCLEOTIDE SEQUENCE</scope>
    <source>
        <strain evidence="9">G11-30</strain>
    </source>
</reference>
<dbReference type="InterPro" id="IPR009000">
    <property type="entry name" value="Transl_B-barrel_sf"/>
</dbReference>
<comment type="similarity">
    <text evidence="5">Belongs to the RimM family.</text>
</comment>
<accession>A0A934VWU0</accession>
<comment type="caution">
    <text evidence="9">The sequence shown here is derived from an EMBL/GenBank/DDBJ whole genome shotgun (WGS) entry which is preliminary data.</text>
</comment>
<dbReference type="HAMAP" id="MF_00014">
    <property type="entry name" value="Ribosome_mat_RimM"/>
    <property type="match status" value="1"/>
</dbReference>
<dbReference type="Gene3D" id="2.30.30.240">
    <property type="entry name" value="PRC-barrel domain"/>
    <property type="match status" value="1"/>
</dbReference>
<evidence type="ECO:0000256" key="2">
    <source>
        <dbReference type="ARBA" id="ARBA00022517"/>
    </source>
</evidence>
<gene>
    <name evidence="5 9" type="primary">rimM</name>
    <name evidence="9" type="ORF">IV501_00860</name>
</gene>
<evidence type="ECO:0000313" key="10">
    <source>
        <dbReference type="Proteomes" id="UP000636458"/>
    </source>
</evidence>
<dbReference type="InterPro" id="IPR011033">
    <property type="entry name" value="PRC_barrel-like_sf"/>
</dbReference>
<evidence type="ECO:0000259" key="7">
    <source>
        <dbReference type="Pfam" id="PF01782"/>
    </source>
</evidence>
<dbReference type="Proteomes" id="UP000636458">
    <property type="component" value="Unassembled WGS sequence"/>
</dbReference>
<dbReference type="GO" id="GO:0006364">
    <property type="term" value="P:rRNA processing"/>
    <property type="evidence" value="ECO:0007669"/>
    <property type="project" value="UniProtKB-UniRule"/>
</dbReference>
<sequence length="221" mass="23914">METSAGKPVTTDQLRVGRLTKAHGLKGAIKIELYTDAPERRFVPGAVFTLQVPTSSPWHGKTLELQELKWYNSHPVAFFKGVSDRSAAETLIKAILWVDQDLAEASDEEDAWYDHQLVGLAVIRDGQKIGSVTLVDHLPAQDLLHVTTESGEVLVPFVKAIVPAVDIAAGTLTVTPPVGLFEPVEDDDDEDDDESEVADTADEIASEVADDKTGSTDQPAE</sequence>
<keyword evidence="10" id="KW-1185">Reference proteome</keyword>
<dbReference type="GO" id="GO:0005840">
    <property type="term" value="C:ribosome"/>
    <property type="evidence" value="ECO:0007669"/>
    <property type="project" value="InterPro"/>
</dbReference>
<evidence type="ECO:0000256" key="5">
    <source>
        <dbReference type="HAMAP-Rule" id="MF_00014"/>
    </source>
</evidence>
<evidence type="ECO:0000259" key="8">
    <source>
        <dbReference type="Pfam" id="PF24986"/>
    </source>
</evidence>
<dbReference type="SUPFAM" id="SSF50447">
    <property type="entry name" value="Translation proteins"/>
    <property type="match status" value="1"/>
</dbReference>
<dbReference type="SUPFAM" id="SSF50346">
    <property type="entry name" value="PRC-barrel domain"/>
    <property type="match status" value="1"/>
</dbReference>
<keyword evidence="1 5" id="KW-0963">Cytoplasm</keyword>
<dbReference type="InterPro" id="IPR002676">
    <property type="entry name" value="RimM_N"/>
</dbReference>
<keyword evidence="4 5" id="KW-0143">Chaperone</keyword>
<evidence type="ECO:0000256" key="3">
    <source>
        <dbReference type="ARBA" id="ARBA00022552"/>
    </source>
</evidence>
<dbReference type="InterPro" id="IPR036976">
    <property type="entry name" value="RimM_N_sf"/>
</dbReference>
<evidence type="ECO:0000313" key="9">
    <source>
        <dbReference type="EMBL" id="MBK4346172.1"/>
    </source>
</evidence>
<evidence type="ECO:0000256" key="1">
    <source>
        <dbReference type="ARBA" id="ARBA00022490"/>
    </source>
</evidence>
<dbReference type="GO" id="GO:0042274">
    <property type="term" value="P:ribosomal small subunit biogenesis"/>
    <property type="evidence" value="ECO:0007669"/>
    <property type="project" value="UniProtKB-UniRule"/>
</dbReference>
<dbReference type="NCBIfam" id="TIGR02273">
    <property type="entry name" value="16S_RimM"/>
    <property type="match status" value="1"/>
</dbReference>
<protein>
    <recommendedName>
        <fullName evidence="5">Ribosome maturation factor RimM</fullName>
    </recommendedName>
</protein>
<proteinExistence type="inferred from homology"/>
<dbReference type="GO" id="GO:0043022">
    <property type="term" value="F:ribosome binding"/>
    <property type="evidence" value="ECO:0007669"/>
    <property type="project" value="InterPro"/>
</dbReference>
<name>A0A934VWU0_9MICO</name>
<dbReference type="InterPro" id="IPR011961">
    <property type="entry name" value="RimM"/>
</dbReference>
<organism evidence="9 10">
    <name type="scientific">Lacisediminihabitans changchengi</name>
    <dbReference type="NCBI Taxonomy" id="2787634"/>
    <lineage>
        <taxon>Bacteria</taxon>
        <taxon>Bacillati</taxon>
        <taxon>Actinomycetota</taxon>
        <taxon>Actinomycetes</taxon>
        <taxon>Micrococcales</taxon>
        <taxon>Microbacteriaceae</taxon>
        <taxon>Lacisediminihabitans</taxon>
    </lineage>
</organism>
<dbReference type="GO" id="GO:0005737">
    <property type="term" value="C:cytoplasm"/>
    <property type="evidence" value="ECO:0007669"/>
    <property type="project" value="UniProtKB-SubCell"/>
</dbReference>
<dbReference type="InterPro" id="IPR056792">
    <property type="entry name" value="PRC_RimM"/>
</dbReference>
<comment type="domain">
    <text evidence="5">The PRC barrel domain binds ribosomal protein uS19.</text>
</comment>